<proteinExistence type="predicted"/>
<reference evidence="2 4" key="2">
    <citation type="submission" date="2017-09" db="EMBL/GenBank/DDBJ databases">
        <title>Large-scale bioinformatics analysis of Bacillus genomes uncovers conserved roles of natural products in bacterial physiology.</title>
        <authorList>
            <consortium name="Agbiome Team Llc"/>
            <person name="Bleich R.M."/>
            <person name="Kirk G.J."/>
            <person name="Santa Maria K.C."/>
            <person name="Allen S.E."/>
            <person name="Farag S."/>
            <person name="Shank E.A."/>
            <person name="Bowers A."/>
        </authorList>
    </citation>
    <scope>NUCLEOTIDE SEQUENCE [LARGE SCALE GENOMIC DNA]</scope>
    <source>
        <strain evidence="2 4">AFS020204</strain>
    </source>
</reference>
<gene>
    <name evidence="1" type="ORF">AT268_33245</name>
    <name evidence="2" type="ORF">CN357_03515</name>
</gene>
<dbReference type="Proteomes" id="UP000075476">
    <property type="component" value="Unassembled WGS sequence"/>
</dbReference>
<comment type="caution">
    <text evidence="1">The sequence shown here is derived from an EMBL/GenBank/DDBJ whole genome shotgun (WGS) entry which is preliminary data.</text>
</comment>
<evidence type="ECO:0000313" key="3">
    <source>
        <dbReference type="Proteomes" id="UP000075476"/>
    </source>
</evidence>
<evidence type="ECO:0000313" key="1">
    <source>
        <dbReference type="EMBL" id="KXY51347.1"/>
    </source>
</evidence>
<protein>
    <submittedName>
        <fullName evidence="1">Uncharacterized protein</fullName>
    </submittedName>
</protein>
<dbReference type="EMBL" id="LOMO01000001">
    <property type="protein sequence ID" value="KXY51347.1"/>
    <property type="molecule type" value="Genomic_DNA"/>
</dbReference>
<organism evidence="1 3">
    <name type="scientific">Bacillus cereus</name>
    <dbReference type="NCBI Taxonomy" id="1396"/>
    <lineage>
        <taxon>Bacteria</taxon>
        <taxon>Bacillati</taxon>
        <taxon>Bacillota</taxon>
        <taxon>Bacilli</taxon>
        <taxon>Bacillales</taxon>
        <taxon>Bacillaceae</taxon>
        <taxon>Bacillus</taxon>
        <taxon>Bacillus cereus group</taxon>
    </lineage>
</organism>
<evidence type="ECO:0000313" key="4">
    <source>
        <dbReference type="Proteomes" id="UP000220210"/>
    </source>
</evidence>
<name>A0A9X0SPL8_BACCE</name>
<reference evidence="1 3" key="1">
    <citation type="submission" date="2015-12" db="EMBL/GenBank/DDBJ databases">
        <title>Bacillus cereus Group isolate.</title>
        <authorList>
            <person name="Kovac J."/>
        </authorList>
    </citation>
    <scope>NUCLEOTIDE SEQUENCE [LARGE SCALE GENOMIC DNA]</scope>
    <source>
        <strain evidence="1 3">FSL K6-0073</strain>
    </source>
</reference>
<dbReference type="EMBL" id="NTSO01000002">
    <property type="protein sequence ID" value="PFF51775.1"/>
    <property type="molecule type" value="Genomic_DNA"/>
</dbReference>
<evidence type="ECO:0000313" key="2">
    <source>
        <dbReference type="EMBL" id="PFF51775.1"/>
    </source>
</evidence>
<sequence length="147" mass="17677">MIEVHVKYFQAIADIQHHYDDILRQFEKPKFGHSLLESWGIQLSEKEAIMEERDVLKYLIGCRLGVVRNKSVQKPAIEVVQRCFKRYLVFLEMVFKCNAHNVNKHPYKSIQKQYKACRHYLFKFSLPAWYEKLPNEILTLQEKYKNI</sequence>
<dbReference type="AlphaFoldDB" id="A0A9X0SPL8"/>
<dbReference type="Proteomes" id="UP000220210">
    <property type="component" value="Unassembled WGS sequence"/>
</dbReference>
<accession>A0A9X0SPL8</accession>